<evidence type="ECO:0000313" key="1">
    <source>
        <dbReference type="EMBL" id="GGE28050.1"/>
    </source>
</evidence>
<gene>
    <name evidence="1" type="ORF">GCM10011571_32720</name>
</gene>
<dbReference type="Proteomes" id="UP000625210">
    <property type="component" value="Unassembled WGS sequence"/>
</dbReference>
<organism evidence="1 2">
    <name type="scientific">Marinithermofilum abyssi</name>
    <dbReference type="NCBI Taxonomy" id="1571185"/>
    <lineage>
        <taxon>Bacteria</taxon>
        <taxon>Bacillati</taxon>
        <taxon>Bacillota</taxon>
        <taxon>Bacilli</taxon>
        <taxon>Bacillales</taxon>
        <taxon>Thermoactinomycetaceae</taxon>
        <taxon>Marinithermofilum</taxon>
    </lineage>
</organism>
<sequence length="165" mass="18571">MKQWWSKLGRKKQIILGVAGTVVTATLLINAGCGNSDGSQGEEINGMTPADAVRKFKLAEIQKDGKTIKEIATPEEAKAEETLFPLDQGPQNNTPIPDDYRLTEYEVDEDTYYYKHFRPRTGGVSSSYYKVIRTDEGWKVDQIDVNEFKVATEGLDSYPIKEDEE</sequence>
<reference evidence="1" key="1">
    <citation type="journal article" date="2014" name="Int. J. Syst. Evol. Microbiol.">
        <title>Complete genome sequence of Corynebacterium casei LMG S-19264T (=DSM 44701T), isolated from a smear-ripened cheese.</title>
        <authorList>
            <consortium name="US DOE Joint Genome Institute (JGI-PGF)"/>
            <person name="Walter F."/>
            <person name="Albersmeier A."/>
            <person name="Kalinowski J."/>
            <person name="Ruckert C."/>
        </authorList>
    </citation>
    <scope>NUCLEOTIDE SEQUENCE</scope>
    <source>
        <strain evidence="1">CGMCC 1.15179</strain>
    </source>
</reference>
<reference evidence="1" key="2">
    <citation type="submission" date="2020-09" db="EMBL/GenBank/DDBJ databases">
        <authorList>
            <person name="Sun Q."/>
            <person name="Zhou Y."/>
        </authorList>
    </citation>
    <scope>NUCLEOTIDE SEQUENCE</scope>
    <source>
        <strain evidence="1">CGMCC 1.15179</strain>
    </source>
</reference>
<proteinExistence type="predicted"/>
<dbReference type="EMBL" id="BMHQ01000016">
    <property type="protein sequence ID" value="GGE28050.1"/>
    <property type="molecule type" value="Genomic_DNA"/>
</dbReference>
<protein>
    <submittedName>
        <fullName evidence="1">Uncharacterized protein</fullName>
    </submittedName>
</protein>
<evidence type="ECO:0000313" key="2">
    <source>
        <dbReference type="Proteomes" id="UP000625210"/>
    </source>
</evidence>
<dbReference type="AlphaFoldDB" id="A0A8J2VDV3"/>
<accession>A0A8J2VDV3</accession>
<dbReference type="RefSeq" id="WP_188648961.1">
    <property type="nucleotide sequence ID" value="NZ_BMHQ01000016.1"/>
</dbReference>
<name>A0A8J2VDV3_9BACL</name>
<keyword evidence="2" id="KW-1185">Reference proteome</keyword>
<comment type="caution">
    <text evidence="1">The sequence shown here is derived from an EMBL/GenBank/DDBJ whole genome shotgun (WGS) entry which is preliminary data.</text>
</comment>